<evidence type="ECO:0000313" key="2">
    <source>
        <dbReference type="Proteomes" id="UP001432062"/>
    </source>
</evidence>
<dbReference type="EMBL" id="CP109441">
    <property type="protein sequence ID" value="WUV49639.1"/>
    <property type="molecule type" value="Genomic_DNA"/>
</dbReference>
<name>A0ABZ1Z6R6_9NOCA</name>
<gene>
    <name evidence="1" type="ORF">OG563_16395</name>
</gene>
<organism evidence="1 2">
    <name type="scientific">Nocardia vinacea</name>
    <dbReference type="NCBI Taxonomy" id="96468"/>
    <lineage>
        <taxon>Bacteria</taxon>
        <taxon>Bacillati</taxon>
        <taxon>Actinomycetota</taxon>
        <taxon>Actinomycetes</taxon>
        <taxon>Mycobacteriales</taxon>
        <taxon>Nocardiaceae</taxon>
        <taxon>Nocardia</taxon>
    </lineage>
</organism>
<protein>
    <submittedName>
        <fullName evidence="1">Uncharacterized protein</fullName>
    </submittedName>
</protein>
<sequence>MRIAKGASYIHDNRGSTMDDVCRTEFDGLRVTWRLIQNQLISIVAVHDASDASPVLSFGPAAYPDLARARELHPGLTKVWDAVRRDFWTTLIPPRRNKGSQWQWT</sequence>
<reference evidence="1" key="1">
    <citation type="submission" date="2022-10" db="EMBL/GenBank/DDBJ databases">
        <title>The complete genomes of actinobacterial strains from the NBC collection.</title>
        <authorList>
            <person name="Joergensen T.S."/>
            <person name="Alvarez Arevalo M."/>
            <person name="Sterndorff E.B."/>
            <person name="Faurdal D."/>
            <person name="Vuksanovic O."/>
            <person name="Mourched A.-S."/>
            <person name="Charusanti P."/>
            <person name="Shaw S."/>
            <person name="Blin K."/>
            <person name="Weber T."/>
        </authorList>
    </citation>
    <scope>NUCLEOTIDE SEQUENCE</scope>
    <source>
        <strain evidence="1">NBC_01482</strain>
    </source>
</reference>
<keyword evidence="2" id="KW-1185">Reference proteome</keyword>
<proteinExistence type="predicted"/>
<dbReference type="RefSeq" id="WP_329414219.1">
    <property type="nucleotide sequence ID" value="NZ_CP109441.1"/>
</dbReference>
<evidence type="ECO:0000313" key="1">
    <source>
        <dbReference type="EMBL" id="WUV49639.1"/>
    </source>
</evidence>
<accession>A0ABZ1Z6R6</accession>
<dbReference type="Proteomes" id="UP001432062">
    <property type="component" value="Chromosome"/>
</dbReference>